<dbReference type="PANTHER" id="PTHR20932:SF8">
    <property type="entry name" value="LD22649P"/>
    <property type="match status" value="1"/>
</dbReference>
<dbReference type="PANTHER" id="PTHR20932">
    <property type="entry name" value="LYSM AND PUTATIVE PEPTIDOGLYCAN-BINDING DOMAIN-CONTAINING PROTEIN"/>
    <property type="match status" value="1"/>
</dbReference>
<protein>
    <submittedName>
        <fullName evidence="3">F-box protein At1g55000</fullName>
    </submittedName>
</protein>
<name>A0A9R0JZE7_SPIOL</name>
<evidence type="ECO:0000313" key="2">
    <source>
        <dbReference type="Proteomes" id="UP000813463"/>
    </source>
</evidence>
<evidence type="ECO:0000313" key="3">
    <source>
        <dbReference type="RefSeq" id="XP_021852188.1"/>
    </source>
</evidence>
<organism evidence="2 3">
    <name type="scientific">Spinacia oleracea</name>
    <name type="common">Spinach</name>
    <dbReference type="NCBI Taxonomy" id="3562"/>
    <lineage>
        <taxon>Eukaryota</taxon>
        <taxon>Viridiplantae</taxon>
        <taxon>Streptophyta</taxon>
        <taxon>Embryophyta</taxon>
        <taxon>Tracheophyta</taxon>
        <taxon>Spermatophyta</taxon>
        <taxon>Magnoliopsida</taxon>
        <taxon>eudicotyledons</taxon>
        <taxon>Gunneridae</taxon>
        <taxon>Pentapetalae</taxon>
        <taxon>Caryophyllales</taxon>
        <taxon>Chenopodiaceae</taxon>
        <taxon>Chenopodioideae</taxon>
        <taxon>Anserineae</taxon>
        <taxon>Spinacia</taxon>
    </lineage>
</organism>
<sequence>MGCCGEEEEDNLLHQPLILSPPPEFLETTATTAENLTISPMNSHFSALTCRDILRIIFEKLSTTDLACAACVCRIWSSVAADRDIQTAAFKSPWKLKEIVGNPTSGSFWRVSSLSKFAISHRILRGDSVASLAVKYSVQVMDIKRLNNMMSDHGIYSRERLLIPLNNPDILINSICYIELDVYAKRETAVVYLEGGPPVNKSSCSTSRATSDLSKRRVIESVRRSMQVDDEIARYYLSITDGDPRSAISEFSEDLRWERQTSLA</sequence>
<proteinExistence type="predicted"/>
<dbReference type="GeneID" id="110791736"/>
<reference evidence="2" key="1">
    <citation type="journal article" date="2021" name="Nat. Commun.">
        <title>Genomic analyses provide insights into spinach domestication and the genetic basis of agronomic traits.</title>
        <authorList>
            <person name="Cai X."/>
            <person name="Sun X."/>
            <person name="Xu C."/>
            <person name="Sun H."/>
            <person name="Wang X."/>
            <person name="Ge C."/>
            <person name="Zhang Z."/>
            <person name="Wang Q."/>
            <person name="Fei Z."/>
            <person name="Jiao C."/>
            <person name="Wang Q."/>
        </authorList>
    </citation>
    <scope>NUCLEOTIDE SEQUENCE [LARGE SCALE GENOMIC DNA]</scope>
    <source>
        <strain evidence="2">cv. Varoflay</strain>
    </source>
</reference>
<dbReference type="OrthoDB" id="538216at2759"/>
<dbReference type="RefSeq" id="XP_021852188.1">
    <property type="nucleotide sequence ID" value="XM_021996496.2"/>
</dbReference>
<evidence type="ECO:0000259" key="1">
    <source>
        <dbReference type="PROSITE" id="PS51782"/>
    </source>
</evidence>
<dbReference type="KEGG" id="soe:110791736"/>
<dbReference type="InterPro" id="IPR036779">
    <property type="entry name" value="LysM_dom_sf"/>
</dbReference>
<dbReference type="PROSITE" id="PS51782">
    <property type="entry name" value="LYSM"/>
    <property type="match status" value="1"/>
</dbReference>
<dbReference type="InterPro" id="IPR036047">
    <property type="entry name" value="F-box-like_dom_sf"/>
</dbReference>
<dbReference type="SMART" id="SM00257">
    <property type="entry name" value="LysM"/>
    <property type="match status" value="1"/>
</dbReference>
<dbReference type="Proteomes" id="UP000813463">
    <property type="component" value="Chromosome 4"/>
</dbReference>
<dbReference type="Pfam" id="PF00646">
    <property type="entry name" value="F-box"/>
    <property type="match status" value="1"/>
</dbReference>
<feature type="domain" description="LysM" evidence="1">
    <location>
        <begin position="119"/>
        <end position="163"/>
    </location>
</feature>
<dbReference type="InterPro" id="IPR045030">
    <property type="entry name" value="LYSM1-4"/>
</dbReference>
<dbReference type="CDD" id="cd00118">
    <property type="entry name" value="LysM"/>
    <property type="match status" value="1"/>
</dbReference>
<dbReference type="AlphaFoldDB" id="A0A9R0JZE7"/>
<reference evidence="3" key="2">
    <citation type="submission" date="2025-08" db="UniProtKB">
        <authorList>
            <consortium name="RefSeq"/>
        </authorList>
    </citation>
    <scope>IDENTIFICATION</scope>
    <source>
        <tissue evidence="3">Leaf</tissue>
    </source>
</reference>
<keyword evidence="2" id="KW-1185">Reference proteome</keyword>
<gene>
    <name evidence="3" type="primary">LOC110791736</name>
</gene>
<dbReference type="Gene3D" id="3.10.350.10">
    <property type="entry name" value="LysM domain"/>
    <property type="match status" value="1"/>
</dbReference>
<accession>A0A9R0JZE7</accession>
<dbReference type="InterPro" id="IPR018392">
    <property type="entry name" value="LysM"/>
</dbReference>
<dbReference type="InterPro" id="IPR001810">
    <property type="entry name" value="F-box_dom"/>
</dbReference>
<dbReference type="Gene3D" id="1.20.1280.50">
    <property type="match status" value="1"/>
</dbReference>
<dbReference type="SUPFAM" id="SSF54106">
    <property type="entry name" value="LysM domain"/>
    <property type="match status" value="1"/>
</dbReference>
<dbReference type="SUPFAM" id="SSF81383">
    <property type="entry name" value="F-box domain"/>
    <property type="match status" value="1"/>
</dbReference>
<dbReference type="Pfam" id="PF01476">
    <property type="entry name" value="LysM"/>
    <property type="match status" value="1"/>
</dbReference>